<proteinExistence type="predicted"/>
<dbReference type="OrthoDB" id="5182022at2"/>
<dbReference type="Proteomes" id="UP000267017">
    <property type="component" value="Unassembled WGS sequence"/>
</dbReference>
<accession>A0A3P3U6T0</accession>
<organism evidence="1 2">
    <name type="scientific">Paenibacillus oralis</name>
    <dbReference type="NCBI Taxonomy" id="2490856"/>
    <lineage>
        <taxon>Bacteria</taxon>
        <taxon>Bacillati</taxon>
        <taxon>Bacillota</taxon>
        <taxon>Bacilli</taxon>
        <taxon>Bacillales</taxon>
        <taxon>Paenibacillaceae</taxon>
        <taxon>Paenibacillus</taxon>
    </lineage>
</organism>
<name>A0A3P3U6T0_9BACL</name>
<gene>
    <name evidence="1" type="ORF">EHV15_26520</name>
</gene>
<dbReference type="AlphaFoldDB" id="A0A3P3U6T0"/>
<evidence type="ECO:0000313" key="1">
    <source>
        <dbReference type="EMBL" id="RRJ66071.1"/>
    </source>
</evidence>
<dbReference type="RefSeq" id="WP_128633866.1">
    <property type="nucleotide sequence ID" value="NZ_RRCN01000001.1"/>
</dbReference>
<comment type="caution">
    <text evidence="1">The sequence shown here is derived from an EMBL/GenBank/DDBJ whole genome shotgun (WGS) entry which is preliminary data.</text>
</comment>
<evidence type="ECO:0000313" key="2">
    <source>
        <dbReference type="Proteomes" id="UP000267017"/>
    </source>
</evidence>
<keyword evidence="2" id="KW-1185">Reference proteome</keyword>
<dbReference type="EMBL" id="RRCN01000001">
    <property type="protein sequence ID" value="RRJ66071.1"/>
    <property type="molecule type" value="Genomic_DNA"/>
</dbReference>
<protein>
    <submittedName>
        <fullName evidence="1">Uncharacterized protein</fullName>
    </submittedName>
</protein>
<reference evidence="1 2" key="1">
    <citation type="submission" date="2018-11" db="EMBL/GenBank/DDBJ databases">
        <title>Genome sequencing of Paenibacillus sp. KCOM 3021 (= ChDC PVNT-B20).</title>
        <authorList>
            <person name="Kook J.-K."/>
            <person name="Park S.-N."/>
            <person name="Lim Y.K."/>
        </authorList>
    </citation>
    <scope>NUCLEOTIDE SEQUENCE [LARGE SCALE GENOMIC DNA]</scope>
    <source>
        <strain evidence="1 2">KCOM 3021</strain>
    </source>
</reference>
<sequence>MVLDEVVYDFAKGIEIVDNQYPQAINQRSKEKYQPGIGPHTESDTTKLVFDLVSEATNSKYFNKIHYNVPYINNPRQKCDLCIGHDSHWEWCIEIKMLRFMGDNGKANDNILMHILSPYPQHRSSFTDCGKLITSGFNSRKAIMIFAYDYDEISSIPAIEAFEILANSKYILGERKQSSFTGLVHPIHQMGNVYAWEIKDYR</sequence>